<feature type="non-terminal residue" evidence="2">
    <location>
        <position position="486"/>
    </location>
</feature>
<evidence type="ECO:0000256" key="1">
    <source>
        <dbReference type="SAM" id="MobiDB-lite"/>
    </source>
</evidence>
<evidence type="ECO:0008006" key="3">
    <source>
        <dbReference type="Google" id="ProtNLM"/>
    </source>
</evidence>
<sequence>MAKRRKPFMAPPIEVDTTGRAQAVRAMADLARSDMTTRYKEWRKYYEYRQGIQWPVGKRDRAVLNFTFTHFTQAKALLTETIPEPNYEERATRMKGKAMVMTDWWDQIREASRYRWVLAECVGNAWTYGTAFERLRWDHTLMPRYGGNMRIESVSPWNVLIEPNALDVDGAMWVIIKSPITRRRIEAYYGKMSEGAWSACRSERSHVDSPVSDPLRIDAENQTWQYEAFIMDGRLDFKELKSVEEMPYGQVPRYLKVIGDCLFQDSRSRYEDVMPIIRVILDPVEEQIWGRSRIEQLIGPQDSANARNHAANEGMRQTAFRKLRVSPSSQAATDKKITTKSGGIVYAEAGEVDWLNGPGAHPAEQQMISTAIGLMDRLAMIQAAGQGVKHLEPGAAAAAARLNEHPRPPVQGLRVLHRAHELPPGCSTGQPLQPSRRPFPSDDEPGLRYPLSQQREHGAEEVLKALDIGRPAKRAKVENDRLRCGE</sequence>
<accession>A0A0F9MIH7</accession>
<evidence type="ECO:0000313" key="2">
    <source>
        <dbReference type="EMBL" id="KKM68977.1"/>
    </source>
</evidence>
<protein>
    <recommendedName>
        <fullName evidence="3">Phage portal protein</fullName>
    </recommendedName>
</protein>
<comment type="caution">
    <text evidence="2">The sequence shown here is derived from an EMBL/GenBank/DDBJ whole genome shotgun (WGS) entry which is preliminary data.</text>
</comment>
<proteinExistence type="predicted"/>
<reference evidence="2" key="1">
    <citation type="journal article" date="2015" name="Nature">
        <title>Complex archaea that bridge the gap between prokaryotes and eukaryotes.</title>
        <authorList>
            <person name="Spang A."/>
            <person name="Saw J.H."/>
            <person name="Jorgensen S.L."/>
            <person name="Zaremba-Niedzwiedzka K."/>
            <person name="Martijn J."/>
            <person name="Lind A.E."/>
            <person name="van Eijk R."/>
            <person name="Schleper C."/>
            <person name="Guy L."/>
            <person name="Ettema T.J."/>
        </authorList>
    </citation>
    <scope>NUCLEOTIDE SEQUENCE</scope>
</reference>
<organism evidence="2">
    <name type="scientific">marine sediment metagenome</name>
    <dbReference type="NCBI Taxonomy" id="412755"/>
    <lineage>
        <taxon>unclassified sequences</taxon>
        <taxon>metagenomes</taxon>
        <taxon>ecological metagenomes</taxon>
    </lineage>
</organism>
<gene>
    <name evidence="2" type="ORF">LCGC14_1455510</name>
</gene>
<name>A0A0F9MIH7_9ZZZZ</name>
<dbReference type="EMBL" id="LAZR01010071">
    <property type="protein sequence ID" value="KKM68977.1"/>
    <property type="molecule type" value="Genomic_DNA"/>
</dbReference>
<feature type="region of interest" description="Disordered" evidence="1">
    <location>
        <begin position="421"/>
        <end position="458"/>
    </location>
</feature>
<dbReference type="AlphaFoldDB" id="A0A0F9MIH7"/>